<dbReference type="PANTHER" id="PTHR43701">
    <property type="entry name" value="MEMBRANE TRANSPORTER PROTEIN MJ0441-RELATED"/>
    <property type="match status" value="1"/>
</dbReference>
<dbReference type="Pfam" id="PF01925">
    <property type="entry name" value="TauE"/>
    <property type="match status" value="1"/>
</dbReference>
<evidence type="ECO:0000256" key="2">
    <source>
        <dbReference type="ARBA" id="ARBA00022692"/>
    </source>
</evidence>
<accession>A0A6J7SRI2</accession>
<evidence type="ECO:0000256" key="4">
    <source>
        <dbReference type="ARBA" id="ARBA00023136"/>
    </source>
</evidence>
<evidence type="ECO:0000256" key="5">
    <source>
        <dbReference type="SAM" id="Phobius"/>
    </source>
</evidence>
<evidence type="ECO:0000313" key="6">
    <source>
        <dbReference type="EMBL" id="CAB4780364.1"/>
    </source>
</evidence>
<dbReference type="InterPro" id="IPR051598">
    <property type="entry name" value="TSUP/Inactive_protease-like"/>
</dbReference>
<name>A0A6J7SRI2_9ZZZZ</name>
<dbReference type="PANTHER" id="PTHR43701:SF5">
    <property type="entry name" value="MEMBRANE TRANSPORTER PROTEIN-RELATED"/>
    <property type="match status" value="1"/>
</dbReference>
<protein>
    <submittedName>
        <fullName evidence="8">Unannotated protein</fullName>
    </submittedName>
</protein>
<reference evidence="8" key="1">
    <citation type="submission" date="2020-05" db="EMBL/GenBank/DDBJ databases">
        <authorList>
            <person name="Chiriac C."/>
            <person name="Salcher M."/>
            <person name="Ghai R."/>
            <person name="Kavagutti S V."/>
        </authorList>
    </citation>
    <scope>NUCLEOTIDE SEQUENCE</scope>
</reference>
<evidence type="ECO:0000313" key="7">
    <source>
        <dbReference type="EMBL" id="CAB4838822.1"/>
    </source>
</evidence>
<feature type="transmembrane region" description="Helical" evidence="5">
    <location>
        <begin position="40"/>
        <end position="62"/>
    </location>
</feature>
<feature type="transmembrane region" description="Helical" evidence="5">
    <location>
        <begin position="198"/>
        <end position="217"/>
    </location>
</feature>
<dbReference type="EMBL" id="CAFAAA010000018">
    <property type="protein sequence ID" value="CAB4780364.1"/>
    <property type="molecule type" value="Genomic_DNA"/>
</dbReference>
<feature type="transmembrane region" description="Helical" evidence="5">
    <location>
        <begin position="98"/>
        <end position="116"/>
    </location>
</feature>
<dbReference type="AlphaFoldDB" id="A0A6J7SRI2"/>
<keyword evidence="3 5" id="KW-1133">Transmembrane helix</keyword>
<proteinExistence type="predicted"/>
<feature type="transmembrane region" description="Helical" evidence="5">
    <location>
        <begin position="229"/>
        <end position="246"/>
    </location>
</feature>
<dbReference type="EMBL" id="CAFARE010000036">
    <property type="protein sequence ID" value="CAB4838822.1"/>
    <property type="molecule type" value="Genomic_DNA"/>
</dbReference>
<keyword evidence="4 5" id="KW-0472">Membrane</keyword>
<gene>
    <name evidence="6" type="ORF">UFOPK2942_00700</name>
    <name evidence="7" type="ORF">UFOPK3232_00960</name>
    <name evidence="8" type="ORF">UFOPK4242_01180</name>
</gene>
<evidence type="ECO:0000256" key="1">
    <source>
        <dbReference type="ARBA" id="ARBA00004141"/>
    </source>
</evidence>
<keyword evidence="2 5" id="KW-0812">Transmembrane</keyword>
<organism evidence="8">
    <name type="scientific">freshwater metagenome</name>
    <dbReference type="NCBI Taxonomy" id="449393"/>
    <lineage>
        <taxon>unclassified sequences</taxon>
        <taxon>metagenomes</taxon>
        <taxon>ecological metagenomes</taxon>
    </lineage>
</organism>
<dbReference type="GO" id="GO:0016020">
    <property type="term" value="C:membrane"/>
    <property type="evidence" value="ECO:0007669"/>
    <property type="project" value="UniProtKB-SubCell"/>
</dbReference>
<sequence length="247" mass="25925">MFELHNLVIALLLLLGAILYTSVGHAGASAYIAIMTLFDLPTAVIKPTALTLNIAVSSFASWRYIKRGFFNRKLLLFLSIGAVPAAFIGGHIHLADTVYKPILGVLLLFSGLRFIIQSQQVDKVAREVFAPLAVVIGTCIGLLSGITGTGGGIFLSPLIIWLGWTSVKSASGTVAAFIFLNSLAGLLGNYASTSSLPAALPLFLVAVLLGAIIGTQFGTTRFSHSGIKRALGCVLIVAGIKFLLVLA</sequence>
<evidence type="ECO:0000256" key="3">
    <source>
        <dbReference type="ARBA" id="ARBA00022989"/>
    </source>
</evidence>
<dbReference type="EMBL" id="CAFBQC010000080">
    <property type="protein sequence ID" value="CAB5043556.1"/>
    <property type="molecule type" value="Genomic_DNA"/>
</dbReference>
<dbReference type="InterPro" id="IPR002781">
    <property type="entry name" value="TM_pro_TauE-like"/>
</dbReference>
<evidence type="ECO:0000313" key="8">
    <source>
        <dbReference type="EMBL" id="CAB5043556.1"/>
    </source>
</evidence>
<feature type="transmembrane region" description="Helical" evidence="5">
    <location>
        <begin position="74"/>
        <end position="92"/>
    </location>
</feature>
<comment type="subcellular location">
    <subcellularLocation>
        <location evidence="1">Membrane</location>
        <topology evidence="1">Multi-pass membrane protein</topology>
    </subcellularLocation>
</comment>
<feature type="transmembrane region" description="Helical" evidence="5">
    <location>
        <begin position="128"/>
        <end position="161"/>
    </location>
</feature>